<reference evidence="11 12" key="1">
    <citation type="submission" date="2019-10" db="EMBL/GenBank/DDBJ databases">
        <title>Three novel species isolated from a subtropical stream in China.</title>
        <authorList>
            <person name="Lu H."/>
        </authorList>
    </citation>
    <scope>NUCLEOTIDE SEQUENCE [LARGE SCALE GENOMIC DNA]</scope>
    <source>
        <strain evidence="11 12">FT13W</strain>
    </source>
</reference>
<dbReference type="Pfam" id="PF02264">
    <property type="entry name" value="LamB"/>
    <property type="match status" value="1"/>
</dbReference>
<dbReference type="GO" id="GO:0009279">
    <property type="term" value="C:cell outer membrane"/>
    <property type="evidence" value="ECO:0007669"/>
    <property type="project" value="UniProtKB-SubCell"/>
</dbReference>
<dbReference type="Gene3D" id="2.40.170.10">
    <property type="entry name" value="Porin, LamB type"/>
    <property type="match status" value="1"/>
</dbReference>
<gene>
    <name evidence="11" type="ORF">GCN75_09660</name>
</gene>
<dbReference type="InterPro" id="IPR036998">
    <property type="entry name" value="Porin_LamB_sf"/>
</dbReference>
<evidence type="ECO:0000256" key="3">
    <source>
        <dbReference type="ARBA" id="ARBA00022448"/>
    </source>
</evidence>
<keyword evidence="10" id="KW-0732">Signal</keyword>
<evidence type="ECO:0000256" key="8">
    <source>
        <dbReference type="ARBA" id="ARBA00023136"/>
    </source>
</evidence>
<comment type="similarity">
    <text evidence="2">Belongs to the porin LamB (TC 1.B.3) family.</text>
</comment>
<protein>
    <submittedName>
        <fullName evidence="11">Carbohydrate porin</fullName>
    </submittedName>
</protein>
<keyword evidence="3" id="KW-0813">Transport</keyword>
<evidence type="ECO:0000313" key="11">
    <source>
        <dbReference type="EMBL" id="KAB8065257.1"/>
    </source>
</evidence>
<dbReference type="GO" id="GO:0006811">
    <property type="term" value="P:monoatomic ion transport"/>
    <property type="evidence" value="ECO:0007669"/>
    <property type="project" value="UniProtKB-KW"/>
</dbReference>
<dbReference type="GO" id="GO:0046930">
    <property type="term" value="C:pore complex"/>
    <property type="evidence" value="ECO:0007669"/>
    <property type="project" value="UniProtKB-KW"/>
</dbReference>
<dbReference type="PANTHER" id="PTHR38762:SF1">
    <property type="entry name" value="CRYPTIC OUTER MEMBRANE PORIN BGLH-RELATED"/>
    <property type="match status" value="1"/>
</dbReference>
<organism evidence="11 12">
    <name type="scientific">Janthinobacterium violaceinigrum</name>
    <dbReference type="NCBI Taxonomy" id="2654252"/>
    <lineage>
        <taxon>Bacteria</taxon>
        <taxon>Pseudomonadati</taxon>
        <taxon>Pseudomonadota</taxon>
        <taxon>Betaproteobacteria</taxon>
        <taxon>Burkholderiales</taxon>
        <taxon>Oxalobacteraceae</taxon>
        <taxon>Janthinobacterium</taxon>
    </lineage>
</organism>
<accession>A0A6I1ICW6</accession>
<evidence type="ECO:0000256" key="1">
    <source>
        <dbReference type="ARBA" id="ARBA00004571"/>
    </source>
</evidence>
<keyword evidence="8" id="KW-0472">Membrane</keyword>
<keyword evidence="12" id="KW-1185">Reference proteome</keyword>
<dbReference type="GO" id="GO:0015144">
    <property type="term" value="F:carbohydrate transmembrane transporter activity"/>
    <property type="evidence" value="ECO:0007669"/>
    <property type="project" value="TreeGrafter"/>
</dbReference>
<dbReference type="GO" id="GO:0015288">
    <property type="term" value="F:porin activity"/>
    <property type="evidence" value="ECO:0007669"/>
    <property type="project" value="UniProtKB-KW"/>
</dbReference>
<comment type="subcellular location">
    <subcellularLocation>
        <location evidence="1">Cell outer membrane</location>
        <topology evidence="1">Multi-pass membrane protein</topology>
    </subcellularLocation>
</comment>
<dbReference type="Proteomes" id="UP000468717">
    <property type="component" value="Unassembled WGS sequence"/>
</dbReference>
<dbReference type="EMBL" id="WFLI01000008">
    <property type="protein sequence ID" value="KAB8065257.1"/>
    <property type="molecule type" value="Genomic_DNA"/>
</dbReference>
<keyword evidence="4" id="KW-1134">Transmembrane beta strand</keyword>
<keyword evidence="6" id="KW-0406">Ion transport</keyword>
<evidence type="ECO:0000256" key="10">
    <source>
        <dbReference type="SAM" id="SignalP"/>
    </source>
</evidence>
<dbReference type="AlphaFoldDB" id="A0A6I1ICW6"/>
<dbReference type="InterPro" id="IPR003192">
    <property type="entry name" value="Porin_LamB"/>
</dbReference>
<dbReference type="PANTHER" id="PTHR38762">
    <property type="entry name" value="CRYPTIC OUTER MEMBRANE PORIN BGLH-RELATED"/>
    <property type="match status" value="1"/>
</dbReference>
<evidence type="ECO:0000256" key="6">
    <source>
        <dbReference type="ARBA" id="ARBA00023065"/>
    </source>
</evidence>
<keyword evidence="5" id="KW-0812">Transmembrane</keyword>
<evidence type="ECO:0000256" key="9">
    <source>
        <dbReference type="ARBA" id="ARBA00023237"/>
    </source>
</evidence>
<keyword evidence="7" id="KW-0626">Porin</keyword>
<evidence type="ECO:0000256" key="2">
    <source>
        <dbReference type="ARBA" id="ARBA00007055"/>
    </source>
</evidence>
<evidence type="ECO:0000313" key="12">
    <source>
        <dbReference type="Proteomes" id="UP000468717"/>
    </source>
</evidence>
<feature type="chain" id="PRO_5026286009" evidence="10">
    <location>
        <begin position="27"/>
        <end position="425"/>
    </location>
</feature>
<evidence type="ECO:0000256" key="4">
    <source>
        <dbReference type="ARBA" id="ARBA00022452"/>
    </source>
</evidence>
<evidence type="ECO:0000256" key="5">
    <source>
        <dbReference type="ARBA" id="ARBA00022692"/>
    </source>
</evidence>
<name>A0A6I1ICW6_9BURK</name>
<proteinExistence type="inferred from homology"/>
<comment type="caution">
    <text evidence="11">The sequence shown here is derived from an EMBL/GenBank/DDBJ whole genome shotgun (WGS) entry which is preliminary data.</text>
</comment>
<dbReference type="InterPro" id="IPR050286">
    <property type="entry name" value="G_neg_Bact_CarbUptk_Porin"/>
</dbReference>
<feature type="signal peptide" evidence="10">
    <location>
        <begin position="1"/>
        <end position="26"/>
    </location>
</feature>
<dbReference type="GO" id="GO:0015774">
    <property type="term" value="P:polysaccharide transport"/>
    <property type="evidence" value="ECO:0007669"/>
    <property type="project" value="TreeGrafter"/>
</dbReference>
<keyword evidence="9" id="KW-0998">Cell outer membrane</keyword>
<dbReference type="SUPFAM" id="SSF56935">
    <property type="entry name" value="Porins"/>
    <property type="match status" value="1"/>
</dbReference>
<dbReference type="RefSeq" id="WP_152282331.1">
    <property type="nucleotide sequence ID" value="NZ_WFLI01000008.1"/>
</dbReference>
<evidence type="ECO:0000256" key="7">
    <source>
        <dbReference type="ARBA" id="ARBA00023114"/>
    </source>
</evidence>
<sequence>MNRSIRKALSVACMLVCAGASPFVFADDPGDDLPGFHGYFRVGAGISNGTEGGRQACFGLGGNTMRYRLGNECDAYGYFYYNRELVKSDDGVSFVGTVGVRQYSPNSDFENRAVIPLGIHRAYVEVKNLDFLNGGVVWTGRREYVRPDIHMLDLFYTNLSGVGGGIDKVKAGPGKFSYAVFKDNDDVVTSTATGRIVNSAAAVRQNLVYQDLPVNPGGTLDIVAAAILAKGEDKHNGYSLSLIHRQNKVFGGVNTVGVQYGVGPGTGAGLGRFGASGSTMLGSDVTRMRLFDSLWIQPTREMSMELVALVQRDKSDLTGTSTWTSFGVRPVYAFNNHFKLQAELGTDKVTSPAGGRDLRLTKLTIAPTITAGPAYWSRPELRAFVTYGKWNDAATAAVNAANEAGAVFGQRTSAVSMGLQVETWF</sequence>